<dbReference type="RefSeq" id="WP_091933433.1">
    <property type="nucleotide sequence ID" value="NZ_FOUJ01000001.1"/>
</dbReference>
<comment type="similarity">
    <text evidence="3 9">Belongs to the FKBP-type PPIase family.</text>
</comment>
<dbReference type="InterPro" id="IPR001179">
    <property type="entry name" value="PPIase_FKBP_dom"/>
</dbReference>
<dbReference type="InterPro" id="IPR046357">
    <property type="entry name" value="PPIase_dom_sf"/>
</dbReference>
<comment type="subcellular location">
    <subcellularLocation>
        <location evidence="2">Cytoplasm</location>
    </subcellularLocation>
</comment>
<keyword evidence="4" id="KW-0963">Cytoplasm</keyword>
<sequence>MAIKDGDTVKVEYTGTLEDGSVFDSSAAHGEPLEFTVGSGKIIKGFDNAVMGMEVGDEKTVTFSPEEAYGERKISLVDTVSRDLIQSDMEIEVGKTFLVQTPHGQPLPAKIVDLTEDEVTFDLNHPLAGKALTFNIKVIEA</sequence>
<dbReference type="EC" id="5.2.1.8" evidence="9"/>
<dbReference type="PANTHER" id="PTHR47861">
    <property type="entry name" value="FKBP-TYPE PEPTIDYL-PROLYL CIS-TRANS ISOMERASE SLYD"/>
    <property type="match status" value="1"/>
</dbReference>
<dbReference type="AlphaFoldDB" id="A0A1I4PPM7"/>
<dbReference type="Pfam" id="PF00254">
    <property type="entry name" value="FKBP_C"/>
    <property type="match status" value="1"/>
</dbReference>
<evidence type="ECO:0000256" key="4">
    <source>
        <dbReference type="ARBA" id="ARBA00022490"/>
    </source>
</evidence>
<dbReference type="OrthoDB" id="8615at2157"/>
<evidence type="ECO:0000256" key="9">
    <source>
        <dbReference type="RuleBase" id="RU003915"/>
    </source>
</evidence>
<keyword evidence="7 8" id="KW-0413">Isomerase</keyword>
<reference evidence="12" key="1">
    <citation type="submission" date="2016-10" db="EMBL/GenBank/DDBJ databases">
        <authorList>
            <person name="Varghese N."/>
            <person name="Submissions S."/>
        </authorList>
    </citation>
    <scope>NUCLEOTIDE SEQUENCE [LARGE SCALE GENOMIC DNA]</scope>
    <source>
        <strain evidence="12">Mob M</strain>
    </source>
</reference>
<dbReference type="PANTHER" id="PTHR47861:SF3">
    <property type="entry name" value="FKBP-TYPE PEPTIDYL-PROLYL CIS-TRANS ISOMERASE SLYD"/>
    <property type="match status" value="1"/>
</dbReference>
<evidence type="ECO:0000313" key="11">
    <source>
        <dbReference type="EMBL" id="SFM29546.1"/>
    </source>
</evidence>
<comment type="catalytic activity">
    <reaction evidence="1 8 9">
        <text>[protein]-peptidylproline (omega=180) = [protein]-peptidylproline (omega=0)</text>
        <dbReference type="Rhea" id="RHEA:16237"/>
        <dbReference type="Rhea" id="RHEA-COMP:10747"/>
        <dbReference type="Rhea" id="RHEA-COMP:10748"/>
        <dbReference type="ChEBI" id="CHEBI:83833"/>
        <dbReference type="ChEBI" id="CHEBI:83834"/>
        <dbReference type="EC" id="5.2.1.8"/>
    </reaction>
</comment>
<organism evidence="11 12">
    <name type="scientific">Methanolobus profundi</name>
    <dbReference type="NCBI Taxonomy" id="487685"/>
    <lineage>
        <taxon>Archaea</taxon>
        <taxon>Methanobacteriati</taxon>
        <taxon>Methanobacteriota</taxon>
        <taxon>Stenosarchaea group</taxon>
        <taxon>Methanomicrobia</taxon>
        <taxon>Methanosarcinales</taxon>
        <taxon>Methanosarcinaceae</taxon>
        <taxon>Methanolobus</taxon>
    </lineage>
</organism>
<keyword evidence="12" id="KW-1185">Reference proteome</keyword>
<evidence type="ECO:0000256" key="5">
    <source>
        <dbReference type="ARBA" id="ARBA00023110"/>
    </source>
</evidence>
<feature type="domain" description="PPIase FKBP-type" evidence="10">
    <location>
        <begin position="6"/>
        <end position="72"/>
    </location>
</feature>
<gene>
    <name evidence="11" type="ORF">SAMN04488696_0802</name>
</gene>
<protein>
    <recommendedName>
        <fullName evidence="9">Peptidyl-prolyl cis-trans isomerase</fullName>
        <ecNumber evidence="9">5.2.1.8</ecNumber>
    </recommendedName>
</protein>
<evidence type="ECO:0000256" key="3">
    <source>
        <dbReference type="ARBA" id="ARBA00006577"/>
    </source>
</evidence>
<accession>A0A1I4PPM7</accession>
<dbReference type="Gene3D" id="3.10.50.40">
    <property type="match status" value="1"/>
</dbReference>
<dbReference type="SUPFAM" id="SSF54534">
    <property type="entry name" value="FKBP-like"/>
    <property type="match status" value="1"/>
</dbReference>
<evidence type="ECO:0000256" key="1">
    <source>
        <dbReference type="ARBA" id="ARBA00000971"/>
    </source>
</evidence>
<dbReference type="GO" id="GO:0005737">
    <property type="term" value="C:cytoplasm"/>
    <property type="evidence" value="ECO:0007669"/>
    <property type="project" value="UniProtKB-SubCell"/>
</dbReference>
<dbReference type="GO" id="GO:0003755">
    <property type="term" value="F:peptidyl-prolyl cis-trans isomerase activity"/>
    <property type="evidence" value="ECO:0007669"/>
    <property type="project" value="UniProtKB-UniRule"/>
</dbReference>
<dbReference type="GO" id="GO:0042026">
    <property type="term" value="P:protein refolding"/>
    <property type="evidence" value="ECO:0007669"/>
    <property type="project" value="UniProtKB-ARBA"/>
</dbReference>
<evidence type="ECO:0000256" key="7">
    <source>
        <dbReference type="ARBA" id="ARBA00023235"/>
    </source>
</evidence>
<evidence type="ECO:0000256" key="6">
    <source>
        <dbReference type="ARBA" id="ARBA00023186"/>
    </source>
</evidence>
<dbReference type="PROSITE" id="PS50059">
    <property type="entry name" value="FKBP_PPIASE"/>
    <property type="match status" value="1"/>
</dbReference>
<dbReference type="Proteomes" id="UP000198535">
    <property type="component" value="Unassembled WGS sequence"/>
</dbReference>
<name>A0A1I4PPM7_9EURY</name>
<evidence type="ECO:0000259" key="10">
    <source>
        <dbReference type="PROSITE" id="PS50059"/>
    </source>
</evidence>
<dbReference type="EMBL" id="FOUJ01000001">
    <property type="protein sequence ID" value="SFM29546.1"/>
    <property type="molecule type" value="Genomic_DNA"/>
</dbReference>
<keyword evidence="6" id="KW-0143">Chaperone</keyword>
<evidence type="ECO:0000313" key="12">
    <source>
        <dbReference type="Proteomes" id="UP000198535"/>
    </source>
</evidence>
<keyword evidence="5 8" id="KW-0697">Rotamase</keyword>
<evidence type="ECO:0000256" key="2">
    <source>
        <dbReference type="ARBA" id="ARBA00004496"/>
    </source>
</evidence>
<evidence type="ECO:0000256" key="8">
    <source>
        <dbReference type="PROSITE-ProRule" id="PRU00277"/>
    </source>
</evidence>
<proteinExistence type="inferred from homology"/>
<dbReference type="STRING" id="487685.SAMN04488696_0802"/>